<gene>
    <name evidence="8" type="ORF">GBA63_00495</name>
</gene>
<dbReference type="Gene3D" id="1.20.1740.10">
    <property type="entry name" value="Amino acid/polyamine transporter I"/>
    <property type="match status" value="1"/>
</dbReference>
<dbReference type="AlphaFoldDB" id="A0A6G8Q473"/>
<keyword evidence="4 6" id="KW-0472">Membrane</keyword>
<evidence type="ECO:0000256" key="3">
    <source>
        <dbReference type="ARBA" id="ARBA00022989"/>
    </source>
</evidence>
<name>A0A6G8Q473_9ACTN</name>
<evidence type="ECO:0000256" key="4">
    <source>
        <dbReference type="ARBA" id="ARBA00023136"/>
    </source>
</evidence>
<feature type="region of interest" description="Disordered" evidence="5">
    <location>
        <begin position="468"/>
        <end position="498"/>
    </location>
</feature>
<dbReference type="PANTHER" id="PTHR42770">
    <property type="entry name" value="AMINO ACID TRANSPORTER-RELATED"/>
    <property type="match status" value="1"/>
</dbReference>
<dbReference type="PIRSF" id="PIRSF006060">
    <property type="entry name" value="AA_transporter"/>
    <property type="match status" value="1"/>
</dbReference>
<protein>
    <submittedName>
        <fullName evidence="8">Amino acid permease</fullName>
    </submittedName>
</protein>
<dbReference type="PANTHER" id="PTHR42770:SF16">
    <property type="entry name" value="AMINO ACID PERMEASE"/>
    <property type="match status" value="1"/>
</dbReference>
<feature type="transmembrane region" description="Helical" evidence="6">
    <location>
        <begin position="198"/>
        <end position="215"/>
    </location>
</feature>
<feature type="transmembrane region" description="Helical" evidence="6">
    <location>
        <begin position="129"/>
        <end position="151"/>
    </location>
</feature>
<dbReference type="InterPro" id="IPR050367">
    <property type="entry name" value="APC_superfamily"/>
</dbReference>
<keyword evidence="2 6" id="KW-0812">Transmembrane</keyword>
<evidence type="ECO:0000256" key="2">
    <source>
        <dbReference type="ARBA" id="ARBA00022692"/>
    </source>
</evidence>
<dbReference type="KEGG" id="rub:GBA63_00495"/>
<proteinExistence type="predicted"/>
<dbReference type="InterPro" id="IPR004841">
    <property type="entry name" value="AA-permease/SLC12A_dom"/>
</dbReference>
<feature type="transmembrane region" description="Helical" evidence="6">
    <location>
        <begin position="97"/>
        <end position="117"/>
    </location>
</feature>
<feature type="transmembrane region" description="Helical" evidence="6">
    <location>
        <begin position="280"/>
        <end position="304"/>
    </location>
</feature>
<feature type="transmembrane region" description="Helical" evidence="6">
    <location>
        <begin position="404"/>
        <end position="427"/>
    </location>
</feature>
<feature type="transmembrane region" description="Helical" evidence="6">
    <location>
        <begin position="364"/>
        <end position="392"/>
    </location>
</feature>
<reference evidence="8 9" key="1">
    <citation type="submission" date="2019-10" db="EMBL/GenBank/DDBJ databases">
        <title>Rubrobacter sp nov SCSIO 52090 isolated from a deep-sea sediment in the South China Sea.</title>
        <authorList>
            <person name="Chen R.W."/>
        </authorList>
    </citation>
    <scope>NUCLEOTIDE SEQUENCE [LARGE SCALE GENOMIC DNA]</scope>
    <source>
        <strain evidence="8 9">SCSIO 52909</strain>
    </source>
</reference>
<evidence type="ECO:0000259" key="7">
    <source>
        <dbReference type="Pfam" id="PF00324"/>
    </source>
</evidence>
<feature type="transmembrane region" description="Helical" evidence="6">
    <location>
        <begin position="158"/>
        <end position="178"/>
    </location>
</feature>
<evidence type="ECO:0000313" key="9">
    <source>
        <dbReference type="Proteomes" id="UP000501452"/>
    </source>
</evidence>
<organism evidence="8 9">
    <name type="scientific">Rubrobacter tropicus</name>
    <dbReference type="NCBI Taxonomy" id="2653851"/>
    <lineage>
        <taxon>Bacteria</taxon>
        <taxon>Bacillati</taxon>
        <taxon>Actinomycetota</taxon>
        <taxon>Rubrobacteria</taxon>
        <taxon>Rubrobacterales</taxon>
        <taxon>Rubrobacteraceae</taxon>
        <taxon>Rubrobacter</taxon>
    </lineage>
</organism>
<dbReference type="GO" id="GO:0055085">
    <property type="term" value="P:transmembrane transport"/>
    <property type="evidence" value="ECO:0007669"/>
    <property type="project" value="InterPro"/>
</dbReference>
<keyword evidence="3 6" id="KW-1133">Transmembrane helix</keyword>
<keyword evidence="9" id="KW-1185">Reference proteome</keyword>
<feature type="transmembrane region" description="Helical" evidence="6">
    <location>
        <begin position="236"/>
        <end position="260"/>
    </location>
</feature>
<dbReference type="RefSeq" id="WP_166172466.1">
    <property type="nucleotide sequence ID" value="NZ_CP045119.1"/>
</dbReference>
<evidence type="ECO:0000256" key="1">
    <source>
        <dbReference type="ARBA" id="ARBA00004141"/>
    </source>
</evidence>
<feature type="transmembrane region" description="Helical" evidence="6">
    <location>
        <begin position="433"/>
        <end position="453"/>
    </location>
</feature>
<feature type="compositionally biased region" description="Basic and acidic residues" evidence="5">
    <location>
        <begin position="482"/>
        <end position="498"/>
    </location>
</feature>
<sequence length="498" mass="53261">MEGSNEGGLRGGALSTLEAMVVSMGFMAPSVAMFFNTPFIAGFAGAAMPLAMLFSFAAVFLVALGFSQLASRTASAGSVYAFVSNAINPKTGFMGMWFFIIGYGIFEAATYSIFASFTSELMERTFGLAVPWIIPFLVIAGLVYTLSVLGVTQSVRGGLVFLVYEIVIVTILLLAVIFQGGAEGNTLAVFNPATGSGIGGVFLGMIFGIMSFVGWKAAASLGEETRDPHTSIPRALLGAVAVIGLYYVFVTYAATIGFGPTNMDRFAGDTAWFDTLTREYLGAGWAPFVGIAALTGAIASAIGIHNSTVRLIYSLGRDGVLPRALAKVHPTRQSPYVAASVQAGFSVVLGIVFSAFIFPDPATTYGYFGGLGTLAVLFVYIFINASVFLYFFRKERENFSVLRHAVIPLVATAAVCLPIYGLIYPVPDPPFNLWPYLIALWALIGLLFLFVISRRRPQLVEVMGRAFSESGDEPDTAQEDVLGARERRERPAADPADR</sequence>
<feature type="transmembrane region" description="Helical" evidence="6">
    <location>
        <begin position="41"/>
        <end position="66"/>
    </location>
</feature>
<accession>A0A6G8Q473</accession>
<feature type="transmembrane region" description="Helical" evidence="6">
    <location>
        <begin position="336"/>
        <end position="358"/>
    </location>
</feature>
<dbReference type="GO" id="GO:0016020">
    <property type="term" value="C:membrane"/>
    <property type="evidence" value="ECO:0007669"/>
    <property type="project" value="UniProtKB-SubCell"/>
</dbReference>
<dbReference type="Pfam" id="PF00324">
    <property type="entry name" value="AA_permease"/>
    <property type="match status" value="1"/>
</dbReference>
<evidence type="ECO:0000256" key="6">
    <source>
        <dbReference type="SAM" id="Phobius"/>
    </source>
</evidence>
<comment type="subcellular location">
    <subcellularLocation>
        <location evidence="1">Membrane</location>
        <topology evidence="1">Multi-pass membrane protein</topology>
    </subcellularLocation>
</comment>
<evidence type="ECO:0000256" key="5">
    <source>
        <dbReference type="SAM" id="MobiDB-lite"/>
    </source>
</evidence>
<feature type="transmembrane region" description="Helical" evidence="6">
    <location>
        <begin position="12"/>
        <end position="35"/>
    </location>
</feature>
<evidence type="ECO:0000313" key="8">
    <source>
        <dbReference type="EMBL" id="QIN81265.1"/>
    </source>
</evidence>
<dbReference type="EMBL" id="CP045119">
    <property type="protein sequence ID" value="QIN81265.1"/>
    <property type="molecule type" value="Genomic_DNA"/>
</dbReference>
<dbReference type="Proteomes" id="UP000501452">
    <property type="component" value="Chromosome"/>
</dbReference>
<feature type="domain" description="Amino acid permease/ SLC12A" evidence="7">
    <location>
        <begin position="20"/>
        <end position="423"/>
    </location>
</feature>